<dbReference type="PRINTS" id="PR01333">
    <property type="entry name" value="2POREKCHANEL"/>
</dbReference>
<dbReference type="GO" id="GO:0022841">
    <property type="term" value="F:potassium ion leak channel activity"/>
    <property type="evidence" value="ECO:0007669"/>
    <property type="project" value="TreeGrafter"/>
</dbReference>
<feature type="transmembrane region" description="Helical" evidence="13">
    <location>
        <begin position="171"/>
        <end position="190"/>
    </location>
</feature>
<evidence type="ECO:0000256" key="3">
    <source>
        <dbReference type="ARBA" id="ARBA00022448"/>
    </source>
</evidence>
<organism evidence="15 16">
    <name type="scientific">Wuchereria bancrofti</name>
    <dbReference type="NCBI Taxonomy" id="6293"/>
    <lineage>
        <taxon>Eukaryota</taxon>
        <taxon>Metazoa</taxon>
        <taxon>Ecdysozoa</taxon>
        <taxon>Nematoda</taxon>
        <taxon>Chromadorea</taxon>
        <taxon>Rhabditida</taxon>
        <taxon>Spirurina</taxon>
        <taxon>Spiruromorpha</taxon>
        <taxon>Filarioidea</taxon>
        <taxon>Onchocercidae</taxon>
        <taxon>Wuchereria</taxon>
    </lineage>
</organism>
<evidence type="ECO:0000256" key="13">
    <source>
        <dbReference type="SAM" id="Phobius"/>
    </source>
</evidence>
<evidence type="ECO:0000256" key="6">
    <source>
        <dbReference type="ARBA" id="ARBA00022826"/>
    </source>
</evidence>
<keyword evidence="9 12" id="KW-0406">Ion transport</keyword>
<dbReference type="OrthoDB" id="297496at2759"/>
<keyword evidence="7" id="KW-0630">Potassium</keyword>
<protein>
    <recommendedName>
        <fullName evidence="14">Potassium channel domain-containing protein</fullName>
    </recommendedName>
</protein>
<feature type="transmembrane region" description="Helical" evidence="13">
    <location>
        <begin position="74"/>
        <end position="94"/>
    </location>
</feature>
<evidence type="ECO:0000256" key="12">
    <source>
        <dbReference type="RuleBase" id="RU003857"/>
    </source>
</evidence>
<proteinExistence type="inferred from homology"/>
<dbReference type="InterPro" id="IPR013099">
    <property type="entry name" value="K_chnl_dom"/>
</dbReference>
<evidence type="ECO:0000259" key="14">
    <source>
        <dbReference type="Pfam" id="PF07885"/>
    </source>
</evidence>
<keyword evidence="6" id="KW-0631">Potassium channel</keyword>
<keyword evidence="4" id="KW-0633">Potassium transport</keyword>
<evidence type="ECO:0000256" key="8">
    <source>
        <dbReference type="ARBA" id="ARBA00022989"/>
    </source>
</evidence>
<feature type="transmembrane region" description="Helical" evidence="13">
    <location>
        <begin position="196"/>
        <end position="216"/>
    </location>
</feature>
<dbReference type="Gene3D" id="1.10.287.70">
    <property type="match status" value="1"/>
</dbReference>
<name>A0A3P7DSM2_WUCBA</name>
<comment type="subcellular location">
    <subcellularLocation>
        <location evidence="1">Membrane</location>
        <topology evidence="1">Multi-pass membrane protein</topology>
    </subcellularLocation>
</comment>
<dbReference type="PANTHER" id="PTHR11003">
    <property type="entry name" value="POTASSIUM CHANNEL, SUBFAMILY K"/>
    <property type="match status" value="1"/>
</dbReference>
<dbReference type="Proteomes" id="UP000270924">
    <property type="component" value="Unassembled WGS sequence"/>
</dbReference>
<dbReference type="Pfam" id="PF07885">
    <property type="entry name" value="Ion_trans_2"/>
    <property type="match status" value="2"/>
</dbReference>
<keyword evidence="10 13" id="KW-0472">Membrane</keyword>
<keyword evidence="3 12" id="KW-0813">Transport</keyword>
<dbReference type="OMA" id="IWNMRIA"/>
<dbReference type="AlphaFoldDB" id="A0A3P7DSM2"/>
<evidence type="ECO:0000256" key="4">
    <source>
        <dbReference type="ARBA" id="ARBA00022538"/>
    </source>
</evidence>
<dbReference type="EMBL" id="UYWW01000002">
    <property type="protein sequence ID" value="VDM06634.1"/>
    <property type="molecule type" value="Genomic_DNA"/>
</dbReference>
<evidence type="ECO:0000256" key="10">
    <source>
        <dbReference type="ARBA" id="ARBA00023136"/>
    </source>
</evidence>
<feature type="domain" description="Potassium channel" evidence="14">
    <location>
        <begin position="162"/>
        <end position="224"/>
    </location>
</feature>
<dbReference type="SUPFAM" id="SSF81324">
    <property type="entry name" value="Voltage-gated potassium channels"/>
    <property type="match status" value="2"/>
</dbReference>
<reference evidence="15 16" key="1">
    <citation type="submission" date="2018-11" db="EMBL/GenBank/DDBJ databases">
        <authorList>
            <consortium name="Pathogen Informatics"/>
        </authorList>
    </citation>
    <scope>NUCLEOTIDE SEQUENCE [LARGE SCALE GENOMIC DNA]</scope>
</reference>
<keyword evidence="11 12" id="KW-0407">Ion channel</keyword>
<evidence type="ECO:0000256" key="9">
    <source>
        <dbReference type="ARBA" id="ARBA00023065"/>
    </source>
</evidence>
<evidence type="ECO:0000256" key="2">
    <source>
        <dbReference type="ARBA" id="ARBA00006666"/>
    </source>
</evidence>
<evidence type="ECO:0000256" key="11">
    <source>
        <dbReference type="ARBA" id="ARBA00023303"/>
    </source>
</evidence>
<feature type="domain" description="Potassium channel" evidence="14">
    <location>
        <begin position="289"/>
        <end position="329"/>
    </location>
</feature>
<accession>A0A3P7DSM2</accession>
<dbReference type="InParanoid" id="A0A3P7DSM2"/>
<dbReference type="GO" id="GO:0030322">
    <property type="term" value="P:stabilization of membrane potential"/>
    <property type="evidence" value="ECO:0007669"/>
    <property type="project" value="TreeGrafter"/>
</dbReference>
<dbReference type="GO" id="GO:0005886">
    <property type="term" value="C:plasma membrane"/>
    <property type="evidence" value="ECO:0007669"/>
    <property type="project" value="TreeGrafter"/>
</dbReference>
<dbReference type="GO" id="GO:0015271">
    <property type="term" value="F:outward rectifier potassium channel activity"/>
    <property type="evidence" value="ECO:0007669"/>
    <property type="project" value="TreeGrafter"/>
</dbReference>
<dbReference type="PANTHER" id="PTHR11003:SF240">
    <property type="entry name" value="POTASSIUM CHANNEL DOMAIN-CONTAINING PROTEIN"/>
    <property type="match status" value="1"/>
</dbReference>
<sequence length="573" mass="66064">MAPLRCSAAFRQSIRQFQQSIQERVGHSCCLPLANTAANVIRQEAEVNIRRIRHAPRWIQFLSKVYHEYGLKHILLIIVLIIYQFIGAAIFYFCEASHDKLLETFWKENVRRNRTRLIDVIVSSMLNNTEYLFFFTSNQTRQIKRRLDQELTLYEKGLGIKYTDQKIRWDFWNAMLYAQTICTTIGYGYLYPSTTAGRIFTMLYAIVGIPLVLSILDDLGELLTKCLKTPWYLTKCGCRRLSRYCTKQTMTEIWELDAEDKRECPFIGELFLFLKYLSDHFLTTNFNCSTIGLGDITPTQPKYLLMLFIYIVIGLSLLSMCINLIQSEMARTYEVGQLDNLSINSADLSSESMNQRICNKNCIGSGNGSNIINGSARSLSDNSLWSILINNRKKFDKSSQTMLSFLSPRGNSNMYKCDYNIEIKFLPRNLSDDAMKLVDTEEDILVLTGLIRDDNNVSDNSDNSSQFIHSRSFDYYPIISILLLNSPSTSLIQNTFSNHMNLNGVNITLSMHDIETNDEMEDRILLERAANMLNSSAVYFRFREIFKSRLSLVPKGHDMTDDDEKGYMDDGER</sequence>
<keyword evidence="5 12" id="KW-0812">Transmembrane</keyword>
<comment type="similarity">
    <text evidence="2 12">Belongs to the two pore domain potassium channel (TC 1.A.1.8) family.</text>
</comment>
<dbReference type="InterPro" id="IPR003280">
    <property type="entry name" value="2pore_dom_K_chnl"/>
</dbReference>
<evidence type="ECO:0000256" key="7">
    <source>
        <dbReference type="ARBA" id="ARBA00022958"/>
    </source>
</evidence>
<gene>
    <name evidence="15" type="ORF">WBA_LOCUS20</name>
</gene>
<keyword evidence="8 13" id="KW-1133">Transmembrane helix</keyword>
<evidence type="ECO:0000256" key="5">
    <source>
        <dbReference type="ARBA" id="ARBA00022692"/>
    </source>
</evidence>
<keyword evidence="16" id="KW-1185">Reference proteome</keyword>
<dbReference type="PRINTS" id="PR01095">
    <property type="entry name" value="TASKCHANNEL"/>
</dbReference>
<dbReference type="InterPro" id="IPR003092">
    <property type="entry name" value="2pore_dom_K_chnl_TASK"/>
</dbReference>
<evidence type="ECO:0000313" key="15">
    <source>
        <dbReference type="EMBL" id="VDM06634.1"/>
    </source>
</evidence>
<evidence type="ECO:0000313" key="16">
    <source>
        <dbReference type="Proteomes" id="UP000270924"/>
    </source>
</evidence>
<feature type="transmembrane region" description="Helical" evidence="13">
    <location>
        <begin position="303"/>
        <end position="325"/>
    </location>
</feature>
<evidence type="ECO:0000256" key="1">
    <source>
        <dbReference type="ARBA" id="ARBA00004141"/>
    </source>
</evidence>